<keyword evidence="4" id="KW-1185">Reference proteome</keyword>
<reference evidence="3 4" key="1">
    <citation type="journal article" date="2018" name="Nat. Genet.">
        <title>The Rosa genome provides new insights in the design of modern roses.</title>
        <authorList>
            <person name="Bendahmane M."/>
        </authorList>
    </citation>
    <scope>NUCLEOTIDE SEQUENCE [LARGE SCALE GENOMIC DNA]</scope>
    <source>
        <strain evidence="4">cv. Old Blush</strain>
    </source>
</reference>
<feature type="region of interest" description="Disordered" evidence="1">
    <location>
        <begin position="268"/>
        <end position="337"/>
    </location>
</feature>
<comment type="caution">
    <text evidence="3">The sequence shown here is derived from an EMBL/GenBank/DDBJ whole genome shotgun (WGS) entry which is preliminary data.</text>
</comment>
<organism evidence="3 4">
    <name type="scientific">Rosa chinensis</name>
    <name type="common">China rose</name>
    <dbReference type="NCBI Taxonomy" id="74649"/>
    <lineage>
        <taxon>Eukaryota</taxon>
        <taxon>Viridiplantae</taxon>
        <taxon>Streptophyta</taxon>
        <taxon>Embryophyta</taxon>
        <taxon>Tracheophyta</taxon>
        <taxon>Spermatophyta</taxon>
        <taxon>Magnoliopsida</taxon>
        <taxon>eudicotyledons</taxon>
        <taxon>Gunneridae</taxon>
        <taxon>Pentapetalae</taxon>
        <taxon>rosids</taxon>
        <taxon>fabids</taxon>
        <taxon>Rosales</taxon>
        <taxon>Rosaceae</taxon>
        <taxon>Rosoideae</taxon>
        <taxon>Rosoideae incertae sedis</taxon>
        <taxon>Rosa</taxon>
    </lineage>
</organism>
<dbReference type="PANTHER" id="PTHR33623:SF5">
    <property type="entry name" value="HISTONE-LYSINE N-METHYLTRANSFERASE SETD1B-LIKE PROTEIN"/>
    <property type="match status" value="1"/>
</dbReference>
<dbReference type="Gramene" id="PRQ43808">
    <property type="protein sequence ID" value="PRQ43808"/>
    <property type="gene ID" value="RchiOBHm_Chr3g0472371"/>
</dbReference>
<dbReference type="OrthoDB" id="1918879at2759"/>
<accession>A0A2P6RBL0</accession>
<evidence type="ECO:0000313" key="4">
    <source>
        <dbReference type="Proteomes" id="UP000238479"/>
    </source>
</evidence>
<dbReference type="InterPro" id="IPR025486">
    <property type="entry name" value="DUF4378"/>
</dbReference>
<dbReference type="PANTHER" id="PTHR33623">
    <property type="entry name" value="OS04G0572500 PROTEIN"/>
    <property type="match status" value="1"/>
</dbReference>
<dbReference type="STRING" id="74649.A0A2P6RBL0"/>
<proteinExistence type="predicted"/>
<feature type="compositionally biased region" description="Polar residues" evidence="1">
    <location>
        <begin position="268"/>
        <end position="285"/>
    </location>
</feature>
<dbReference type="EMBL" id="PDCK01000041">
    <property type="protein sequence ID" value="PRQ43808.1"/>
    <property type="molecule type" value="Genomic_DNA"/>
</dbReference>
<dbReference type="AlphaFoldDB" id="A0A2P6RBL0"/>
<evidence type="ECO:0000313" key="3">
    <source>
        <dbReference type="EMBL" id="PRQ43808.1"/>
    </source>
</evidence>
<evidence type="ECO:0000259" key="2">
    <source>
        <dbReference type="Pfam" id="PF14309"/>
    </source>
</evidence>
<feature type="region of interest" description="Disordered" evidence="1">
    <location>
        <begin position="394"/>
        <end position="416"/>
    </location>
</feature>
<sequence>MAQLHELLKEDQEPFLLKSYIADKRGQLKRPSPKTQLQVKKRRPISEVSNFPRNLCKNACFFSLQDSPDLRKSPLFEFSSPAAKSPCKSPNAIFLQIPTRTAALLVEAAMRIQKQSTSSKPKTQNHSKNHGFGLIGSLLKRLKTRTQKREIEGNGVKVSVKDILRWDSSVGRRKISSEDSQLKMEEDKFDSGLSLEDQSASEIRATCEMCFTSSNVNSRPSSEVWSLDMDTSSSCQSDYSEAILGTTDCVCCETKVFCESPFRFVLETTPSPSGSRTPEFTSPATSPVRHKQEEKEGLKNFQVEEEEEDKEQCSPVSVLDPPFEDDDEEHDEEDEEHGFDLECSYAIMQRTQKQLMQKLRRFEKLAELDPIELEKRMLEEDDDEDQGYYNSIGDVEAESEECDDDDSKTSESSREENLDGFVREVLFKSSFPSSKRIPEDVKRLVSDLIVEEHRKEDDDFSNREEVVRRVCKRFNSWNEVESNTIDMMVEQDFRKELDGWKQNQGQVGETAVDIELAIFGLLVEELAMELVCLT</sequence>
<dbReference type="OMA" id="HCEIITQ"/>
<dbReference type="Proteomes" id="UP000238479">
    <property type="component" value="Chromosome 3"/>
</dbReference>
<protein>
    <recommendedName>
        <fullName evidence="2">DUF4378 domain-containing protein</fullName>
    </recommendedName>
</protein>
<feature type="compositionally biased region" description="Basic and acidic residues" evidence="1">
    <location>
        <begin position="407"/>
        <end position="416"/>
    </location>
</feature>
<feature type="compositionally biased region" description="Acidic residues" evidence="1">
    <location>
        <begin position="322"/>
        <end position="337"/>
    </location>
</feature>
<gene>
    <name evidence="3" type="ORF">RchiOBHm_Chr3g0472371</name>
</gene>
<feature type="compositionally biased region" description="Acidic residues" evidence="1">
    <location>
        <begin position="395"/>
        <end position="406"/>
    </location>
</feature>
<dbReference type="Pfam" id="PF14309">
    <property type="entry name" value="DUF4378"/>
    <property type="match status" value="1"/>
</dbReference>
<feature type="domain" description="DUF4378" evidence="2">
    <location>
        <begin position="460"/>
        <end position="525"/>
    </location>
</feature>
<name>A0A2P6RBL0_ROSCH</name>
<evidence type="ECO:0000256" key="1">
    <source>
        <dbReference type="SAM" id="MobiDB-lite"/>
    </source>
</evidence>